<sequence length="134" mass="15186">MTEDPREVFARIRREWFGRPGPLTGDLLAEDVVMEMPFAPEGRPVRIEGREAWLRFANPERAAIPVRIDGQRVLAVHDTRDPATIVVEYELTGTSVRTGRQGTAAFIAVLSVRDGRVTRWREYQDPLAMARIVS</sequence>
<evidence type="ECO:0000313" key="2">
    <source>
        <dbReference type="EMBL" id="MDR7275481.1"/>
    </source>
</evidence>
<dbReference type="GO" id="GO:0016853">
    <property type="term" value="F:isomerase activity"/>
    <property type="evidence" value="ECO:0007669"/>
    <property type="project" value="UniProtKB-KW"/>
</dbReference>
<keyword evidence="3" id="KW-1185">Reference proteome</keyword>
<dbReference type="InterPro" id="IPR032710">
    <property type="entry name" value="NTF2-like_dom_sf"/>
</dbReference>
<dbReference type="InterPro" id="IPR037401">
    <property type="entry name" value="SnoaL-like"/>
</dbReference>
<evidence type="ECO:0000313" key="3">
    <source>
        <dbReference type="Proteomes" id="UP001183643"/>
    </source>
</evidence>
<name>A0AAE3YPG4_9ACTN</name>
<organism evidence="2 3">
    <name type="scientific">Catenuloplanes atrovinosus</name>
    <dbReference type="NCBI Taxonomy" id="137266"/>
    <lineage>
        <taxon>Bacteria</taxon>
        <taxon>Bacillati</taxon>
        <taxon>Actinomycetota</taxon>
        <taxon>Actinomycetes</taxon>
        <taxon>Micromonosporales</taxon>
        <taxon>Micromonosporaceae</taxon>
        <taxon>Catenuloplanes</taxon>
    </lineage>
</organism>
<dbReference type="Proteomes" id="UP001183643">
    <property type="component" value="Unassembled WGS sequence"/>
</dbReference>
<gene>
    <name evidence="2" type="ORF">J2S41_002259</name>
</gene>
<dbReference type="Pfam" id="PF12680">
    <property type="entry name" value="SnoaL_2"/>
    <property type="match status" value="1"/>
</dbReference>
<feature type="domain" description="SnoaL-like" evidence="1">
    <location>
        <begin position="25"/>
        <end position="120"/>
    </location>
</feature>
<dbReference type="EMBL" id="JAVDYB010000001">
    <property type="protein sequence ID" value="MDR7275481.1"/>
    <property type="molecule type" value="Genomic_DNA"/>
</dbReference>
<accession>A0AAE3YPG4</accession>
<proteinExistence type="predicted"/>
<dbReference type="Gene3D" id="3.10.450.50">
    <property type="match status" value="1"/>
</dbReference>
<protein>
    <submittedName>
        <fullName evidence="2">Ketosteroid isomerase-like protein</fullName>
    </submittedName>
</protein>
<dbReference type="RefSeq" id="WP_310366475.1">
    <property type="nucleotide sequence ID" value="NZ_JAVDYB010000001.1"/>
</dbReference>
<evidence type="ECO:0000259" key="1">
    <source>
        <dbReference type="Pfam" id="PF12680"/>
    </source>
</evidence>
<dbReference type="SUPFAM" id="SSF54427">
    <property type="entry name" value="NTF2-like"/>
    <property type="match status" value="1"/>
</dbReference>
<comment type="caution">
    <text evidence="2">The sequence shown here is derived from an EMBL/GenBank/DDBJ whole genome shotgun (WGS) entry which is preliminary data.</text>
</comment>
<keyword evidence="2" id="KW-0413">Isomerase</keyword>
<dbReference type="AlphaFoldDB" id="A0AAE3YPG4"/>
<reference evidence="2" key="1">
    <citation type="submission" date="2023-07" db="EMBL/GenBank/DDBJ databases">
        <title>Sequencing the genomes of 1000 actinobacteria strains.</title>
        <authorList>
            <person name="Klenk H.-P."/>
        </authorList>
    </citation>
    <scope>NUCLEOTIDE SEQUENCE</scope>
    <source>
        <strain evidence="2">DSM 44707</strain>
    </source>
</reference>